<keyword evidence="1 4" id="KW-0808">Transferase</keyword>
<protein>
    <submittedName>
        <fullName evidence="4">GCN5 family acetyltransferase</fullName>
    </submittedName>
</protein>
<keyword evidence="2" id="KW-0012">Acyltransferase</keyword>
<dbReference type="PANTHER" id="PTHR10545:SF42">
    <property type="entry name" value="ACETYLTRANSFERASE"/>
    <property type="match status" value="1"/>
</dbReference>
<feature type="domain" description="N-acetyltransferase" evidence="3">
    <location>
        <begin position="3"/>
        <end position="146"/>
    </location>
</feature>
<dbReference type="EMBL" id="JACI01000001">
    <property type="protein sequence ID" value="OAQ15678.1"/>
    <property type="molecule type" value="Genomic_DNA"/>
</dbReference>
<comment type="caution">
    <text evidence="4">The sequence shown here is derived from an EMBL/GenBank/DDBJ whole genome shotgun (WGS) entry which is preliminary data.</text>
</comment>
<dbReference type="Gene3D" id="3.40.630.30">
    <property type="match status" value="1"/>
</dbReference>
<dbReference type="PATRIC" id="fig|1261658.3.peg.795"/>
<dbReference type="Pfam" id="PF00583">
    <property type="entry name" value="Acetyltransf_1"/>
    <property type="match status" value="1"/>
</dbReference>
<dbReference type="AlphaFoldDB" id="A0A179D1J1"/>
<dbReference type="RefSeq" id="WP_025267306.1">
    <property type="nucleotide sequence ID" value="NZ_JACI01000001.1"/>
</dbReference>
<dbReference type="GO" id="GO:0008080">
    <property type="term" value="F:N-acetyltransferase activity"/>
    <property type="evidence" value="ECO:0007669"/>
    <property type="project" value="TreeGrafter"/>
</dbReference>
<dbReference type="Proteomes" id="UP000078358">
    <property type="component" value="Unassembled WGS sequence"/>
</dbReference>
<accession>A0A179D1J1</accession>
<dbReference type="PROSITE" id="PS51186">
    <property type="entry name" value="GNAT"/>
    <property type="match status" value="1"/>
</dbReference>
<evidence type="ECO:0000256" key="1">
    <source>
        <dbReference type="ARBA" id="ARBA00022679"/>
    </source>
</evidence>
<dbReference type="InterPro" id="IPR051016">
    <property type="entry name" value="Diverse_Substrate_AcTransf"/>
</dbReference>
<evidence type="ECO:0000259" key="3">
    <source>
        <dbReference type="PROSITE" id="PS51186"/>
    </source>
</evidence>
<dbReference type="InterPro" id="IPR016181">
    <property type="entry name" value="Acyl_CoA_acyltransferase"/>
</dbReference>
<organism evidence="4 5">
    <name type="scientific">Bibersteinia trehalosi Y31</name>
    <dbReference type="NCBI Taxonomy" id="1261658"/>
    <lineage>
        <taxon>Bacteria</taxon>
        <taxon>Pseudomonadati</taxon>
        <taxon>Pseudomonadota</taxon>
        <taxon>Gammaproteobacteria</taxon>
        <taxon>Pasteurellales</taxon>
        <taxon>Pasteurellaceae</taxon>
        <taxon>Bibersteinia</taxon>
    </lineage>
</organism>
<reference evidence="4 5" key="1">
    <citation type="submission" date="2014-01" db="EMBL/GenBank/DDBJ databases">
        <authorList>
            <person name="Zuccon D."/>
        </authorList>
    </citation>
    <scope>NUCLEOTIDE SEQUENCE [LARGE SCALE GENOMIC DNA]</scope>
    <source>
        <strain evidence="4 5">Y31</strain>
    </source>
</reference>
<dbReference type="SUPFAM" id="SSF55729">
    <property type="entry name" value="Acyl-CoA N-acyltransferases (Nat)"/>
    <property type="match status" value="1"/>
</dbReference>
<proteinExistence type="predicted"/>
<evidence type="ECO:0000313" key="4">
    <source>
        <dbReference type="EMBL" id="OAQ15678.1"/>
    </source>
</evidence>
<evidence type="ECO:0000313" key="5">
    <source>
        <dbReference type="Proteomes" id="UP000078358"/>
    </source>
</evidence>
<dbReference type="CDD" id="cd04301">
    <property type="entry name" value="NAT_SF"/>
    <property type="match status" value="1"/>
</dbReference>
<dbReference type="InterPro" id="IPR000182">
    <property type="entry name" value="GNAT_dom"/>
</dbReference>
<evidence type="ECO:0000256" key="2">
    <source>
        <dbReference type="ARBA" id="ARBA00023315"/>
    </source>
</evidence>
<gene>
    <name evidence="4" type="ORF">F480_03930</name>
</gene>
<name>A0A179D1J1_BIBTR</name>
<sequence>MSINISPLASKNLTEWKLLWKQYLDFYQVNLADDIIQSTWQKVSESENVKGFGAFVDNRMVGFVHIVIHPNTWNLTECCYLEDLFVLPEYRNQGIGKELIEYIYRYAQEKGYNRVYWVTDKNNHQAQQLYNKLANDSGIIQYRKNF</sequence>
<dbReference type="PANTHER" id="PTHR10545">
    <property type="entry name" value="DIAMINE N-ACETYLTRANSFERASE"/>
    <property type="match status" value="1"/>
</dbReference>